<feature type="transmembrane region" description="Helical" evidence="1">
    <location>
        <begin position="141"/>
        <end position="161"/>
    </location>
</feature>
<comment type="caution">
    <text evidence="2">The sequence shown here is derived from an EMBL/GenBank/DDBJ whole genome shotgun (WGS) entry which is preliminary data.</text>
</comment>
<keyword evidence="1" id="KW-0472">Membrane</keyword>
<reference evidence="2" key="1">
    <citation type="submission" date="2020-11" db="EMBL/GenBank/DDBJ databases">
        <authorList>
            <consortium name="DOE Joint Genome Institute"/>
            <person name="Ahrendt S."/>
            <person name="Riley R."/>
            <person name="Andreopoulos W."/>
            <person name="Labutti K."/>
            <person name="Pangilinan J."/>
            <person name="Ruiz-Duenas F.J."/>
            <person name="Barrasa J.M."/>
            <person name="Sanchez-Garcia M."/>
            <person name="Camarero S."/>
            <person name="Miyauchi S."/>
            <person name="Serrano A."/>
            <person name="Linde D."/>
            <person name="Babiker R."/>
            <person name="Drula E."/>
            <person name="Ayuso-Fernandez I."/>
            <person name="Pacheco R."/>
            <person name="Padilla G."/>
            <person name="Ferreira P."/>
            <person name="Barriuso J."/>
            <person name="Kellner H."/>
            <person name="Castanera R."/>
            <person name="Alfaro M."/>
            <person name="Ramirez L."/>
            <person name="Pisabarro A.G."/>
            <person name="Kuo A."/>
            <person name="Tritt A."/>
            <person name="Lipzen A."/>
            <person name="He G."/>
            <person name="Yan M."/>
            <person name="Ng V."/>
            <person name="Cullen D."/>
            <person name="Martin F."/>
            <person name="Rosso M.-N."/>
            <person name="Henrissat B."/>
            <person name="Hibbett D."/>
            <person name="Martinez A.T."/>
            <person name="Grigoriev I.V."/>
        </authorList>
    </citation>
    <scope>NUCLEOTIDE SEQUENCE</scope>
    <source>
        <strain evidence="2">AH 40177</strain>
    </source>
</reference>
<dbReference type="AlphaFoldDB" id="A0A9P5U7U0"/>
<keyword evidence="1" id="KW-0812">Transmembrane</keyword>
<dbReference type="EMBL" id="JADNRY010000042">
    <property type="protein sequence ID" value="KAF9070275.1"/>
    <property type="molecule type" value="Genomic_DNA"/>
</dbReference>
<gene>
    <name evidence="2" type="ORF">BDP27DRAFT_1447129</name>
</gene>
<name>A0A9P5U7U0_9AGAR</name>
<feature type="transmembrane region" description="Helical" evidence="1">
    <location>
        <begin position="20"/>
        <end position="45"/>
    </location>
</feature>
<keyword evidence="1" id="KW-1133">Transmembrane helix</keyword>
<accession>A0A9P5U7U0</accession>
<evidence type="ECO:0000256" key="1">
    <source>
        <dbReference type="SAM" id="Phobius"/>
    </source>
</evidence>
<organism evidence="2 3">
    <name type="scientific">Rhodocollybia butyracea</name>
    <dbReference type="NCBI Taxonomy" id="206335"/>
    <lineage>
        <taxon>Eukaryota</taxon>
        <taxon>Fungi</taxon>
        <taxon>Dikarya</taxon>
        <taxon>Basidiomycota</taxon>
        <taxon>Agaricomycotina</taxon>
        <taxon>Agaricomycetes</taxon>
        <taxon>Agaricomycetidae</taxon>
        <taxon>Agaricales</taxon>
        <taxon>Marasmiineae</taxon>
        <taxon>Omphalotaceae</taxon>
        <taxon>Rhodocollybia</taxon>
    </lineage>
</organism>
<feature type="transmembrane region" description="Helical" evidence="1">
    <location>
        <begin position="57"/>
        <end position="89"/>
    </location>
</feature>
<feature type="transmembrane region" description="Helical" evidence="1">
    <location>
        <begin position="267"/>
        <end position="290"/>
    </location>
</feature>
<feature type="transmembrane region" description="Helical" evidence="1">
    <location>
        <begin position="234"/>
        <end position="255"/>
    </location>
</feature>
<keyword evidence="3" id="KW-1185">Reference proteome</keyword>
<evidence type="ECO:0000313" key="3">
    <source>
        <dbReference type="Proteomes" id="UP000772434"/>
    </source>
</evidence>
<feature type="transmembrane region" description="Helical" evidence="1">
    <location>
        <begin position="109"/>
        <end position="129"/>
    </location>
</feature>
<dbReference type="OrthoDB" id="3226582at2759"/>
<sequence>MSSFGESALFSVQVALVAPIISFALSLALFGFYTLLFGLSFHFLYNSTNISRRTLNLVWIVCLFVIASVGGLLSAISGIVDLVALYNALRSQDPTPLEKFFTENTAETVMVGFEYTCLVLANCIADSVIIHRIYLVWGSRLWIVIPSVLASLVINTVGLAGDIMRTKGFSNTTIESNFNLELKGERYGLGFFYANAAFNVLLTVMIAGRIWWVGKRTSASFGRSGAINQKYKDVIAVLLECGVLYPITLIAHAAVEGSQNKISIPVNLIGPAILAAGIAPTLIILCTCIGRSITQRIIDSQGSTTIGSSTLQYSSQGRIDSTKNISSLMRAANVSKGESTLNSAQNLEVEIEMKRITEEV</sequence>
<feature type="transmembrane region" description="Helical" evidence="1">
    <location>
        <begin position="191"/>
        <end position="213"/>
    </location>
</feature>
<dbReference type="Proteomes" id="UP000772434">
    <property type="component" value="Unassembled WGS sequence"/>
</dbReference>
<proteinExistence type="predicted"/>
<protein>
    <submittedName>
        <fullName evidence="2">Uncharacterized protein</fullName>
    </submittedName>
</protein>
<evidence type="ECO:0000313" key="2">
    <source>
        <dbReference type="EMBL" id="KAF9070275.1"/>
    </source>
</evidence>